<keyword evidence="6 8" id="KW-0472">Membrane</keyword>
<feature type="domain" description="Mce/MlaD" evidence="9">
    <location>
        <begin position="296"/>
        <end position="404"/>
    </location>
</feature>
<dbReference type="InterPro" id="IPR051800">
    <property type="entry name" value="PqiA-PqiB_transport"/>
</dbReference>
<evidence type="ECO:0000256" key="4">
    <source>
        <dbReference type="ARBA" id="ARBA00022692"/>
    </source>
</evidence>
<dbReference type="EMBL" id="JAAQTL010000001">
    <property type="protein sequence ID" value="NID15584.1"/>
    <property type="molecule type" value="Genomic_DNA"/>
</dbReference>
<evidence type="ECO:0000256" key="7">
    <source>
        <dbReference type="SAM" id="MobiDB-lite"/>
    </source>
</evidence>
<evidence type="ECO:0000256" key="6">
    <source>
        <dbReference type="ARBA" id="ARBA00023136"/>
    </source>
</evidence>
<dbReference type="AlphaFoldDB" id="A0A7X5QUJ0"/>
<keyword evidence="11" id="KW-1185">Reference proteome</keyword>
<dbReference type="PANTHER" id="PTHR30462:SF0">
    <property type="entry name" value="INTERMEMBRANE TRANSPORT PROTEIN YEBT"/>
    <property type="match status" value="1"/>
</dbReference>
<keyword evidence="4 8" id="KW-0812">Transmembrane</keyword>
<evidence type="ECO:0000259" key="9">
    <source>
        <dbReference type="Pfam" id="PF02470"/>
    </source>
</evidence>
<feature type="region of interest" description="Disordered" evidence="7">
    <location>
        <begin position="534"/>
        <end position="558"/>
    </location>
</feature>
<dbReference type="PANTHER" id="PTHR30462">
    <property type="entry name" value="INTERMEMBRANE TRANSPORT PROTEIN PQIB-RELATED"/>
    <property type="match status" value="1"/>
</dbReference>
<evidence type="ECO:0000313" key="11">
    <source>
        <dbReference type="Proteomes" id="UP000518878"/>
    </source>
</evidence>
<accession>A0A7X5QUJ0</accession>
<dbReference type="Proteomes" id="UP000518878">
    <property type="component" value="Unassembled WGS sequence"/>
</dbReference>
<comment type="caution">
    <text evidence="10">The sequence shown here is derived from an EMBL/GenBank/DDBJ whole genome shotgun (WGS) entry which is preliminary data.</text>
</comment>
<comment type="subcellular location">
    <subcellularLocation>
        <location evidence="1">Cell inner membrane</location>
    </subcellularLocation>
</comment>
<feature type="domain" description="Mce/MlaD" evidence="9">
    <location>
        <begin position="168"/>
        <end position="228"/>
    </location>
</feature>
<protein>
    <submittedName>
        <fullName evidence="10">MCE family protein</fullName>
    </submittedName>
</protein>
<evidence type="ECO:0000256" key="3">
    <source>
        <dbReference type="ARBA" id="ARBA00022519"/>
    </source>
</evidence>
<dbReference type="RefSeq" id="WP_166699311.1">
    <property type="nucleotide sequence ID" value="NZ_JAAQTL010000001.1"/>
</dbReference>
<evidence type="ECO:0000256" key="8">
    <source>
        <dbReference type="SAM" id="Phobius"/>
    </source>
</evidence>
<dbReference type="GO" id="GO:0005886">
    <property type="term" value="C:plasma membrane"/>
    <property type="evidence" value="ECO:0007669"/>
    <property type="project" value="UniProtKB-SubCell"/>
</dbReference>
<name>A0A7X5QUJ0_9GAMM</name>
<proteinExistence type="predicted"/>
<feature type="transmembrane region" description="Helical" evidence="8">
    <location>
        <begin position="29"/>
        <end position="50"/>
    </location>
</feature>
<gene>
    <name evidence="10" type="ORF">HBF32_08940</name>
</gene>
<dbReference type="InterPro" id="IPR003399">
    <property type="entry name" value="Mce/MlaD"/>
</dbReference>
<sequence length="558" mass="60061">MSDANEGNMPPDEDLPQPVVRKSKLGFSLIWLVPIVAALVGISLLVSHFMSAGPQITVSFLTAEGIEAGKTQVKYKNVVIGKVTTMRLSKDRTHITVMIDLDKDARAFATKGTRYWVVRPRIGASGVSGIDTLLSGAFIGADAGDSDEEQSDFTGLETPPAVTHGAPGRRFVLHAADLGSLDIGSPVYYRRIQVGRIVSYELDKDGKGVSLQLFIDGPNDRFVSKDSRFWNASGVDVSLGADGLRMNTQSLATVIAGGVAFQDPPGPHEVVIAPEMSEYTLFNDQATALAPPDGKPRYIRMRFEHSLRGLAVDAPVEFLGVKVGRVVSVNLDYDPATKTFPVLVGALVYPQRLGQAHEKLAKAIGGDDETLFPRIMSGLVAQGLRAQARTGNLLTGQLYIALDFDAKAKKVAFDPGAKPVEIPTTPGDFDHLQEQISSIVDKVQKIPFDSIGRNLDGSLKELNGTLKQVNGDLLPEAKKTLQGVNHTMGTANDALSENSPLQINIANTLEELQRTVRSVRAFTDYLGRHPEALLRGRGAEAPPKIATPSTSQGKEEQP</sequence>
<keyword evidence="5 8" id="KW-1133">Transmembrane helix</keyword>
<dbReference type="Pfam" id="PF02470">
    <property type="entry name" value="MlaD"/>
    <property type="match status" value="3"/>
</dbReference>
<keyword evidence="2" id="KW-1003">Cell membrane</keyword>
<organism evidence="10 11">
    <name type="scientific">Luteibacter yeojuensis</name>
    <dbReference type="NCBI Taxonomy" id="345309"/>
    <lineage>
        <taxon>Bacteria</taxon>
        <taxon>Pseudomonadati</taxon>
        <taxon>Pseudomonadota</taxon>
        <taxon>Gammaproteobacteria</taxon>
        <taxon>Lysobacterales</taxon>
        <taxon>Rhodanobacteraceae</taxon>
        <taxon>Luteibacter</taxon>
    </lineage>
</organism>
<feature type="domain" description="Mce/MlaD" evidence="9">
    <location>
        <begin position="53"/>
        <end position="140"/>
    </location>
</feature>
<evidence type="ECO:0000313" key="10">
    <source>
        <dbReference type="EMBL" id="NID15584.1"/>
    </source>
</evidence>
<evidence type="ECO:0000256" key="2">
    <source>
        <dbReference type="ARBA" id="ARBA00022475"/>
    </source>
</evidence>
<reference evidence="10 11" key="1">
    <citation type="journal article" date="2006" name="Int. J. Syst. Evol. Microbiol.">
        <title>Dyella yeojuensis sp. nov., isolated from greenhouse soil in Korea.</title>
        <authorList>
            <person name="Kim B.Y."/>
            <person name="Weon H.Y."/>
            <person name="Lee K.H."/>
            <person name="Seok S.J."/>
            <person name="Kwon S.W."/>
            <person name="Go S.J."/>
            <person name="Stackebrandt E."/>
        </authorList>
    </citation>
    <scope>NUCLEOTIDE SEQUENCE [LARGE SCALE GENOMIC DNA]</scope>
    <source>
        <strain evidence="10 11">DSM 17673</strain>
    </source>
</reference>
<evidence type="ECO:0000256" key="1">
    <source>
        <dbReference type="ARBA" id="ARBA00004533"/>
    </source>
</evidence>
<evidence type="ECO:0000256" key="5">
    <source>
        <dbReference type="ARBA" id="ARBA00022989"/>
    </source>
</evidence>
<keyword evidence="3" id="KW-0997">Cell inner membrane</keyword>